<sequence length="203" mass="23482">MYLNNKSHTERNKKNTQKCKCVESDEFVFCGFNCISSFFLGGRRRQHPEKVFKRASRNTAETNQKPDRKEIKVEQEVARHTAFSKASYDLSHSQRVMDELTFGRRVGFYELRGEIGSGNFSRVRLGIHDLTKGEAGFAKFRHWRRWVNSFCSVAERVAVKVLDKARLDKHSQALLASEILCMEKLAHPNPEMSAIKKQTKKNI</sequence>
<dbReference type="InterPro" id="IPR000719">
    <property type="entry name" value="Prot_kinase_dom"/>
</dbReference>
<dbReference type="PROSITE" id="PS50011">
    <property type="entry name" value="PROTEIN_KINASE_DOM"/>
    <property type="match status" value="1"/>
</dbReference>
<dbReference type="InterPro" id="IPR011009">
    <property type="entry name" value="Kinase-like_dom_sf"/>
</dbReference>
<dbReference type="GO" id="GO:0004672">
    <property type="term" value="F:protein kinase activity"/>
    <property type="evidence" value="ECO:0007669"/>
    <property type="project" value="InterPro"/>
</dbReference>
<dbReference type="Gene3D" id="3.30.200.20">
    <property type="entry name" value="Phosphorylase Kinase, domain 1"/>
    <property type="match status" value="1"/>
</dbReference>
<evidence type="ECO:0000313" key="3">
    <source>
        <dbReference type="Proteomes" id="UP000264820"/>
    </source>
</evidence>
<evidence type="ECO:0000313" key="2">
    <source>
        <dbReference type="Ensembl" id="ENSHCOP00000001323.1"/>
    </source>
</evidence>
<proteinExistence type="predicted"/>
<dbReference type="GO" id="GO:0005524">
    <property type="term" value="F:ATP binding"/>
    <property type="evidence" value="ECO:0007669"/>
    <property type="project" value="InterPro"/>
</dbReference>
<evidence type="ECO:0000259" key="1">
    <source>
        <dbReference type="PROSITE" id="PS50011"/>
    </source>
</evidence>
<accession>A0A3Q2XBH0</accession>
<dbReference type="SUPFAM" id="SSF56112">
    <property type="entry name" value="Protein kinase-like (PK-like)"/>
    <property type="match status" value="1"/>
</dbReference>
<dbReference type="AlphaFoldDB" id="A0A3Q2XBH0"/>
<keyword evidence="3" id="KW-1185">Reference proteome</keyword>
<feature type="domain" description="Protein kinase" evidence="1">
    <location>
        <begin position="109"/>
        <end position="203"/>
    </location>
</feature>
<reference evidence="2" key="1">
    <citation type="submission" date="2025-08" db="UniProtKB">
        <authorList>
            <consortium name="Ensembl"/>
        </authorList>
    </citation>
    <scope>IDENTIFICATION</scope>
</reference>
<reference evidence="2" key="2">
    <citation type="submission" date="2025-09" db="UniProtKB">
        <authorList>
            <consortium name="Ensembl"/>
        </authorList>
    </citation>
    <scope>IDENTIFICATION</scope>
</reference>
<name>A0A3Q2XBH0_HIPCM</name>
<dbReference type="Ensembl" id="ENSHCOT00000012307.1">
    <property type="protein sequence ID" value="ENSHCOP00000001323.1"/>
    <property type="gene ID" value="ENSHCOG00000002253.1"/>
</dbReference>
<dbReference type="Proteomes" id="UP000264820">
    <property type="component" value="Unplaced"/>
</dbReference>
<protein>
    <recommendedName>
        <fullName evidence="1">Protein kinase domain-containing protein</fullName>
    </recommendedName>
</protein>
<dbReference type="GeneTree" id="ENSGT00940000165287"/>
<organism evidence="2 3">
    <name type="scientific">Hippocampus comes</name>
    <name type="common">Tiger tail seahorse</name>
    <dbReference type="NCBI Taxonomy" id="109280"/>
    <lineage>
        <taxon>Eukaryota</taxon>
        <taxon>Metazoa</taxon>
        <taxon>Chordata</taxon>
        <taxon>Craniata</taxon>
        <taxon>Vertebrata</taxon>
        <taxon>Euteleostomi</taxon>
        <taxon>Actinopterygii</taxon>
        <taxon>Neopterygii</taxon>
        <taxon>Teleostei</taxon>
        <taxon>Neoteleostei</taxon>
        <taxon>Acanthomorphata</taxon>
        <taxon>Syngnathiaria</taxon>
        <taxon>Syngnathiformes</taxon>
        <taxon>Syngnathoidei</taxon>
        <taxon>Syngnathidae</taxon>
        <taxon>Hippocampus</taxon>
    </lineage>
</organism>
<dbReference type="STRING" id="109280.ENSHCOP00000001323"/>